<dbReference type="OrthoDB" id="6778265at2759"/>
<evidence type="ECO:0000313" key="1">
    <source>
        <dbReference type="EMBL" id="CAG9827485.1"/>
    </source>
</evidence>
<dbReference type="EMBL" id="OU898276">
    <property type="protein sequence ID" value="CAG9827485.1"/>
    <property type="molecule type" value="Genomic_DNA"/>
</dbReference>
<evidence type="ECO:0000313" key="2">
    <source>
        <dbReference type="Proteomes" id="UP001153709"/>
    </source>
</evidence>
<accession>A0A9N9SQL6</accession>
<dbReference type="AlphaFoldDB" id="A0A9N9SQL6"/>
<dbReference type="Proteomes" id="UP001153709">
    <property type="component" value="Chromosome 1"/>
</dbReference>
<proteinExistence type="predicted"/>
<dbReference type="PANTHER" id="PTHR38681:SF1">
    <property type="entry name" value="RETROVIRUS-RELATED POL POLYPROTEIN FROM TRANSPOSON 412-LIKE PROTEIN"/>
    <property type="match status" value="1"/>
</dbReference>
<reference evidence="1" key="1">
    <citation type="submission" date="2022-01" db="EMBL/GenBank/DDBJ databases">
        <authorList>
            <person name="King R."/>
        </authorList>
    </citation>
    <scope>NUCLEOTIDE SEQUENCE</scope>
</reference>
<dbReference type="PANTHER" id="PTHR38681">
    <property type="entry name" value="RETROVIRUS-RELATED POL POLYPROTEIN FROM TRANSPOSON 412-LIKE PROTEIN-RELATED"/>
    <property type="match status" value="1"/>
</dbReference>
<sequence>MEALRPVPPSNHSARTAFVHSGLQTTSHVFVRTDKVKPPLTPLYTGPFRVLERSDKFLTVDVQNVPQRISMDRLKSAYIPPSQQVQVEHAYANRLMSNTGTQVNIAVRNQQVPHWRGALWQIDS</sequence>
<keyword evidence="2" id="KW-1185">Reference proteome</keyword>
<organism evidence="1 2">
    <name type="scientific">Diabrotica balteata</name>
    <name type="common">Banded cucumber beetle</name>
    <dbReference type="NCBI Taxonomy" id="107213"/>
    <lineage>
        <taxon>Eukaryota</taxon>
        <taxon>Metazoa</taxon>
        <taxon>Ecdysozoa</taxon>
        <taxon>Arthropoda</taxon>
        <taxon>Hexapoda</taxon>
        <taxon>Insecta</taxon>
        <taxon>Pterygota</taxon>
        <taxon>Neoptera</taxon>
        <taxon>Endopterygota</taxon>
        <taxon>Coleoptera</taxon>
        <taxon>Polyphaga</taxon>
        <taxon>Cucujiformia</taxon>
        <taxon>Chrysomeloidea</taxon>
        <taxon>Chrysomelidae</taxon>
        <taxon>Galerucinae</taxon>
        <taxon>Diabroticina</taxon>
        <taxon>Diabroticites</taxon>
        <taxon>Diabrotica</taxon>
    </lineage>
</organism>
<gene>
    <name evidence="1" type="ORF">DIABBA_LOCUS1479</name>
</gene>
<name>A0A9N9SQL6_DIABA</name>
<protein>
    <submittedName>
        <fullName evidence="1">Uncharacterized protein</fullName>
    </submittedName>
</protein>